<dbReference type="Gene3D" id="2.30.29.190">
    <property type="match status" value="1"/>
</dbReference>
<reference evidence="2 3" key="1">
    <citation type="submission" date="2018-08" db="EMBL/GenBank/DDBJ databases">
        <title>Recombination of ecologically and evolutionarily significant loci maintains genetic cohesion in the Pseudomonas syringae species complex.</title>
        <authorList>
            <person name="Dillon M."/>
            <person name="Thakur S."/>
            <person name="Almeida R.N.D."/>
            <person name="Weir B.S."/>
            <person name="Guttman D.S."/>
        </authorList>
    </citation>
    <scope>NUCLEOTIDE SEQUENCE [LARGE SCALE GENOMIC DNA]</scope>
    <source>
        <strain evidence="2 3">ICMP 19473</strain>
    </source>
</reference>
<name>A0A3M5PE31_PSEVI</name>
<dbReference type="AlphaFoldDB" id="A0A3M5PE31"/>
<organism evidence="2 3">
    <name type="scientific">Pseudomonas viridiflava</name>
    <name type="common">Phytomonas viridiflava</name>
    <dbReference type="NCBI Taxonomy" id="33069"/>
    <lineage>
        <taxon>Bacteria</taxon>
        <taxon>Pseudomonadati</taxon>
        <taxon>Pseudomonadota</taxon>
        <taxon>Gammaproteobacteria</taxon>
        <taxon>Pseudomonadales</taxon>
        <taxon>Pseudomonadaceae</taxon>
        <taxon>Pseudomonas</taxon>
    </lineage>
</organism>
<proteinExistence type="predicted"/>
<evidence type="ECO:0000313" key="3">
    <source>
        <dbReference type="Proteomes" id="UP000273854"/>
    </source>
</evidence>
<gene>
    <name evidence="2" type="ORF">ALP40_04252</name>
</gene>
<dbReference type="Proteomes" id="UP000273854">
    <property type="component" value="Unassembled WGS sequence"/>
</dbReference>
<accession>A0A3M5PE31</accession>
<evidence type="ECO:0000259" key="1">
    <source>
        <dbReference type="Pfam" id="PF18629"/>
    </source>
</evidence>
<dbReference type="EMBL" id="RBTP01000021">
    <property type="protein sequence ID" value="RMT82910.1"/>
    <property type="molecule type" value="Genomic_DNA"/>
</dbReference>
<feature type="domain" description="DUF5629" evidence="1">
    <location>
        <begin position="99"/>
        <end position="148"/>
    </location>
</feature>
<evidence type="ECO:0000313" key="2">
    <source>
        <dbReference type="EMBL" id="RMT82910.1"/>
    </source>
</evidence>
<sequence>MLENAEYQTLNIQRMYRPFREQAHAHIQGMYLICVRLRPLRRSRRSWQIIARLPYHSRFCRPDILMTTTPETLLAALETSSMLEIDGLHAWDFSLGEELNVECMDGRERKVWRFTLDQVKAATFDESLQSWVVNDGNADHRIVCLDAFTPTDEDDIDEA</sequence>
<dbReference type="InterPro" id="IPR041081">
    <property type="entry name" value="DUF5629"/>
</dbReference>
<comment type="caution">
    <text evidence="2">The sequence shown here is derived from an EMBL/GenBank/DDBJ whole genome shotgun (WGS) entry which is preliminary data.</text>
</comment>
<protein>
    <recommendedName>
        <fullName evidence="1">DUF5629 domain-containing protein</fullName>
    </recommendedName>
</protein>
<dbReference type="Pfam" id="PF18629">
    <property type="entry name" value="DUF5629"/>
    <property type="match status" value="1"/>
</dbReference>